<dbReference type="CDD" id="cd00839">
    <property type="entry name" value="MPP_PAPs"/>
    <property type="match status" value="1"/>
</dbReference>
<dbReference type="AlphaFoldDB" id="A0A0L7LW71"/>
<protein>
    <submittedName>
        <fullName evidence="4">Purple acid phosphatase</fullName>
    </submittedName>
</protein>
<dbReference type="Pfam" id="PF14008">
    <property type="entry name" value="Metallophos_C"/>
    <property type="match status" value="1"/>
</dbReference>
<accession>A0A0L7LW71</accession>
<dbReference type="SUPFAM" id="SSF56300">
    <property type="entry name" value="Metallo-dependent phosphatases"/>
    <property type="match status" value="1"/>
</dbReference>
<organism evidence="4 5">
    <name type="scientific">Operophtera brumata</name>
    <name type="common">Winter moth</name>
    <name type="synonym">Phalaena brumata</name>
    <dbReference type="NCBI Taxonomy" id="104452"/>
    <lineage>
        <taxon>Eukaryota</taxon>
        <taxon>Metazoa</taxon>
        <taxon>Ecdysozoa</taxon>
        <taxon>Arthropoda</taxon>
        <taxon>Hexapoda</taxon>
        <taxon>Insecta</taxon>
        <taxon>Pterygota</taxon>
        <taxon>Neoptera</taxon>
        <taxon>Endopterygota</taxon>
        <taxon>Lepidoptera</taxon>
        <taxon>Glossata</taxon>
        <taxon>Ditrysia</taxon>
        <taxon>Geometroidea</taxon>
        <taxon>Geometridae</taxon>
        <taxon>Larentiinae</taxon>
        <taxon>Operophtera</taxon>
    </lineage>
</organism>
<evidence type="ECO:0000256" key="1">
    <source>
        <dbReference type="ARBA" id="ARBA00023180"/>
    </source>
</evidence>
<dbReference type="PANTHER" id="PTHR45867">
    <property type="entry name" value="PURPLE ACID PHOSPHATASE"/>
    <property type="match status" value="1"/>
</dbReference>
<evidence type="ECO:0000313" key="4">
    <source>
        <dbReference type="EMBL" id="KOB79411.1"/>
    </source>
</evidence>
<evidence type="ECO:0000259" key="2">
    <source>
        <dbReference type="Pfam" id="PF00149"/>
    </source>
</evidence>
<feature type="domain" description="Purple acid phosphatase C-terminal" evidence="3">
    <location>
        <begin position="254"/>
        <end position="307"/>
    </location>
</feature>
<name>A0A0L7LW71_OPEBR</name>
<dbReference type="GO" id="GO:0016787">
    <property type="term" value="F:hydrolase activity"/>
    <property type="evidence" value="ECO:0007669"/>
    <property type="project" value="InterPro"/>
</dbReference>
<dbReference type="PANTHER" id="PTHR45867:SF3">
    <property type="entry name" value="ACID PHOSPHATASE TYPE 7"/>
    <property type="match status" value="1"/>
</dbReference>
<dbReference type="Pfam" id="PF00149">
    <property type="entry name" value="Metallophos"/>
    <property type="match status" value="1"/>
</dbReference>
<sequence>HDRNILAFLRKNPQHSVGVYRDERHWQSSSQRPRPEKSLPYLQKEVNGLFNAPGLVNAPVMGVILHVGDFAYDMDSDNARVGDQFMRQIECVAAKVPYMTSPGNHEQAYNFSNYRARFNMPGIYSSVFYSFNLGPVHFVSISTEVYYFPQYGPELIGRQCEWLENDLAKANLPENRYDQRSDHDTRPWCLRPWIVVFGHRPMYCSNFDAECLLELTRCGLEPLMFKFGVDFVIWAHEHSYERTWPLYDNKVYNGSYEQPYSPNPQTPAAWSAFRSTAYGYTRFTAYNHTHVYIQQEDVELNCTVIDSFWVVKDSHAAYNITSN</sequence>
<dbReference type="Proteomes" id="UP000037510">
    <property type="component" value="Unassembled WGS sequence"/>
</dbReference>
<feature type="domain" description="Calcineurin-like phosphoesterase" evidence="2">
    <location>
        <begin position="63"/>
        <end position="240"/>
    </location>
</feature>
<proteinExistence type="predicted"/>
<keyword evidence="1" id="KW-0325">Glycoprotein</keyword>
<dbReference type="InterPro" id="IPR041792">
    <property type="entry name" value="MPP_PAP"/>
</dbReference>
<feature type="non-terminal residue" evidence="4">
    <location>
        <position position="323"/>
    </location>
</feature>
<dbReference type="EMBL" id="JTDY01000016">
    <property type="protein sequence ID" value="KOB79411.1"/>
    <property type="molecule type" value="Genomic_DNA"/>
</dbReference>
<comment type="caution">
    <text evidence="4">The sequence shown here is derived from an EMBL/GenBank/DDBJ whole genome shotgun (WGS) entry which is preliminary data.</text>
</comment>
<gene>
    <name evidence="4" type="ORF">OBRU01_00372</name>
</gene>
<reference evidence="4 5" key="1">
    <citation type="journal article" date="2015" name="Genome Biol. Evol.">
        <title>The genome of winter moth (Operophtera brumata) provides a genomic perspective on sexual dimorphism and phenology.</title>
        <authorList>
            <person name="Derks M.F."/>
            <person name="Smit S."/>
            <person name="Salis L."/>
            <person name="Schijlen E."/>
            <person name="Bossers A."/>
            <person name="Mateman C."/>
            <person name="Pijl A.S."/>
            <person name="de Ridder D."/>
            <person name="Groenen M.A."/>
            <person name="Visser M.E."/>
            <person name="Megens H.J."/>
        </authorList>
    </citation>
    <scope>NUCLEOTIDE SEQUENCE [LARGE SCALE GENOMIC DNA]</scope>
    <source>
        <strain evidence="4">WM2013NL</strain>
        <tissue evidence="4">Head and thorax</tissue>
    </source>
</reference>
<evidence type="ECO:0000313" key="5">
    <source>
        <dbReference type="Proteomes" id="UP000037510"/>
    </source>
</evidence>
<dbReference type="InterPro" id="IPR025733">
    <property type="entry name" value="PAPs_C"/>
</dbReference>
<evidence type="ECO:0000259" key="3">
    <source>
        <dbReference type="Pfam" id="PF14008"/>
    </source>
</evidence>
<dbReference type="InterPro" id="IPR029052">
    <property type="entry name" value="Metallo-depent_PP-like"/>
</dbReference>
<dbReference type="InterPro" id="IPR004843">
    <property type="entry name" value="Calcineurin-like_PHP"/>
</dbReference>
<dbReference type="STRING" id="104452.A0A0L7LW71"/>
<keyword evidence="5" id="KW-1185">Reference proteome</keyword>
<feature type="non-terminal residue" evidence="4">
    <location>
        <position position="1"/>
    </location>
</feature>
<dbReference type="Gene3D" id="3.60.21.10">
    <property type="match status" value="1"/>
</dbReference>